<dbReference type="PROSITE" id="PS51450">
    <property type="entry name" value="LRR"/>
    <property type="match status" value="2"/>
</dbReference>
<dbReference type="Pfam" id="PF13855">
    <property type="entry name" value="LRR_8"/>
    <property type="match status" value="1"/>
</dbReference>
<accession>A0A6J2KTT0</accession>
<dbReference type="KEGG" id="bman:114253042"/>
<sequence>MSVDSESSLGLNIYEEDLNDTKTCNLSNQAIEFVPEIENRLLLCVLYLQNNKIKTLPDEFFPSLPALMYLDLRDNILTDLPVTIQNHQCLTHLLLQNNKLTSLPNELGSVVTLKVLQLAGNPLMYPPREIIMAGTRKIVTYLHEKYIENIFARSQSVGSDDAIGTYEENHKDSSKPELASFSSVHGGKLKCLSVQFSEKEHDDSDEEYYAKIKGKCPKLPKSRTKSILSYTQSAKYLKALRADNVDIQNEKIKINYLKERALKKHKELMVKRDKILQERKNAELLKKWRQNYRQSKQSAGCTYRLDPKSYPYDTNPDHMTFLTREDIEKDLPDKYKRRLLRKSKLTVPRKTNNDVHLAMKIKQLFENLEAIDLNREGMTPRTEQKVLLNEIQKISEIKQKLMELSTTNTQSVEAD</sequence>
<dbReference type="SMART" id="SM00369">
    <property type="entry name" value="LRR_TYP"/>
    <property type="match status" value="3"/>
</dbReference>
<proteinExistence type="predicted"/>
<dbReference type="InterPro" id="IPR001611">
    <property type="entry name" value="Leu-rich_rpt"/>
</dbReference>
<evidence type="ECO:0000256" key="1">
    <source>
        <dbReference type="ARBA" id="ARBA00022614"/>
    </source>
</evidence>
<keyword evidence="3" id="KW-1185">Reference proteome</keyword>
<dbReference type="SUPFAM" id="SSF52075">
    <property type="entry name" value="Outer arm dynein light chain 1"/>
    <property type="match status" value="1"/>
</dbReference>
<dbReference type="GeneID" id="114253042"/>
<dbReference type="FunFam" id="3.80.10.10:FF:000116">
    <property type="entry name" value="Leucine-rich repeat-containing protein 40"/>
    <property type="match status" value="1"/>
</dbReference>
<name>A0A6J2KTT0_BOMMA</name>
<dbReference type="Proteomes" id="UP000504629">
    <property type="component" value="Unplaced"/>
</dbReference>
<keyword evidence="1" id="KW-0433">Leucine-rich repeat</keyword>
<dbReference type="InterPro" id="IPR032675">
    <property type="entry name" value="LRR_dom_sf"/>
</dbReference>
<protein>
    <submittedName>
        <fullName evidence="4">Uncharacterized protein LOC114253042</fullName>
    </submittedName>
</protein>
<dbReference type="OrthoDB" id="40118at2759"/>
<gene>
    <name evidence="4" type="primary">LOC114253042</name>
</gene>
<dbReference type="GO" id="GO:0005737">
    <property type="term" value="C:cytoplasm"/>
    <property type="evidence" value="ECO:0007669"/>
    <property type="project" value="TreeGrafter"/>
</dbReference>
<organism evidence="3 4">
    <name type="scientific">Bombyx mandarina</name>
    <name type="common">Wild silk moth</name>
    <name type="synonym">Wild silkworm</name>
    <dbReference type="NCBI Taxonomy" id="7092"/>
    <lineage>
        <taxon>Eukaryota</taxon>
        <taxon>Metazoa</taxon>
        <taxon>Ecdysozoa</taxon>
        <taxon>Arthropoda</taxon>
        <taxon>Hexapoda</taxon>
        <taxon>Insecta</taxon>
        <taxon>Pterygota</taxon>
        <taxon>Neoptera</taxon>
        <taxon>Endopterygota</taxon>
        <taxon>Lepidoptera</taxon>
        <taxon>Glossata</taxon>
        <taxon>Ditrysia</taxon>
        <taxon>Bombycoidea</taxon>
        <taxon>Bombycidae</taxon>
        <taxon>Bombycinae</taxon>
        <taxon>Bombyx</taxon>
    </lineage>
</organism>
<evidence type="ECO:0000313" key="3">
    <source>
        <dbReference type="Proteomes" id="UP000504629"/>
    </source>
</evidence>
<keyword evidence="2" id="KW-0677">Repeat</keyword>
<dbReference type="InterPro" id="IPR050216">
    <property type="entry name" value="LRR_domain-containing"/>
</dbReference>
<dbReference type="AlphaFoldDB" id="A0A6J2KTT0"/>
<dbReference type="Gene3D" id="3.80.10.10">
    <property type="entry name" value="Ribonuclease Inhibitor"/>
    <property type="match status" value="1"/>
</dbReference>
<reference evidence="4" key="1">
    <citation type="submission" date="2025-08" db="UniProtKB">
        <authorList>
            <consortium name="RefSeq"/>
        </authorList>
    </citation>
    <scope>IDENTIFICATION</scope>
    <source>
        <tissue evidence="4">Silk gland</tissue>
    </source>
</reference>
<dbReference type="PANTHER" id="PTHR48051:SF36">
    <property type="entry name" value="CASPASE FAMILY P20 DOMAIN-CONTAINING PROTEIN"/>
    <property type="match status" value="1"/>
</dbReference>
<dbReference type="PANTHER" id="PTHR48051">
    <property type="match status" value="1"/>
</dbReference>
<evidence type="ECO:0000256" key="2">
    <source>
        <dbReference type="ARBA" id="ARBA00022737"/>
    </source>
</evidence>
<dbReference type="RefSeq" id="XP_028043584.1">
    <property type="nucleotide sequence ID" value="XM_028187783.1"/>
</dbReference>
<evidence type="ECO:0000313" key="4">
    <source>
        <dbReference type="RefSeq" id="XP_028043584.1"/>
    </source>
</evidence>
<dbReference type="InterPro" id="IPR003591">
    <property type="entry name" value="Leu-rich_rpt_typical-subtyp"/>
</dbReference>